<keyword evidence="2" id="KW-1185">Reference proteome</keyword>
<dbReference type="Proteomes" id="UP001172386">
    <property type="component" value="Unassembled WGS sequence"/>
</dbReference>
<accession>A0ACC3AKT4</accession>
<comment type="caution">
    <text evidence="1">The sequence shown here is derived from an EMBL/GenBank/DDBJ whole genome shotgun (WGS) entry which is preliminary data.</text>
</comment>
<gene>
    <name evidence="1" type="ORF">H2198_000322</name>
</gene>
<sequence>MPSDYRFTNRDEKRRLADIILELRVLIHPPLRSHQNIIELLGLAWETDSYDQLRRWPVLVLEYASGGTLSDLLQQDALTGRDKLHICHDISSGINAIHGCGIIHGDLKPQNILMVHSGSPDRPERTWTAKIGDFGGAILDAHDDLLVNLRTPSQPWNAPEWEDKLSPFGLMQTDVYSLGLVFWSIAANGNNPFIELAGCLGLAKNVANIRDHYLAIQRLKFQGRTLLSKLDTPGSKSFSHDVDANAFKHLLSLTVQPKPEERSLFAVLEYLNGIVGSVDLPATSAGNGNNQAIKSDSAILETLEEAASRPSEVDTLDPAIRKYVAKRLEYTVNSSSEKWQRASAAFTLASEALNKGEEPQTIAECLSWLIRAAELGHLFAKSLVYRFHTAFDVSIQAPFLSTVKLWVLETAQRGYPSAQEDLSLLVSHEEYAEFKMKYRTRYAGIGRNRFSACYSDDSFPIEEWDMKLSARLGRTLKPGCEAELIKMNDQGDTILHFAASAGFLATPFSWLTIRPTDINDKGQFEETPLLHACRSGHYELADILLDLGADPTIASKNGDTPLHWILSFDASKMHALAAKLVQKKANPNAPAKRYSFVSAPELDYEAGTPLHRAVQRGNLAAVRTLLALGASPVSEGGRPDQYTPLNLAALLHYPEILEALLDNLPESQPARNVFGGMSLLIPTIRGEMLHGNSLEKIARHGSLSCWRTRALACLNILLRRGAAEHLSSMPEQSIGFGSSALFIAIPYGDIRVIEHLLKQPGFEDVINAKCQINADHHPSTPLHRAISYRRIDVFELLLCNGADPTALHTDENGVELTNLYECAVSGHSSSEFAKLLISRSIQVDAGPAQYETPFACAVRNRSFELSSYLLQQGADPNVEFSRGLMFEAEYPRTLLAYLIQEQSLSTLPCLDYLFENVDKLGRYGKLGFIVSESQNTTVLHHVARIPERGRDNLACKLILLRLLAFFDPSEDQVNQCDVGGFTALYYAGYHNSTDVELLLKERVASTPPSNS</sequence>
<reference evidence="1" key="1">
    <citation type="submission" date="2022-10" db="EMBL/GenBank/DDBJ databases">
        <title>Culturing micro-colonial fungi from biological soil crusts in the Mojave desert and describing Neophaeococcomyces mojavensis, and introducing the new genera and species Taxawa tesnikishii.</title>
        <authorList>
            <person name="Kurbessoian T."/>
            <person name="Stajich J.E."/>
        </authorList>
    </citation>
    <scope>NUCLEOTIDE SEQUENCE</scope>
    <source>
        <strain evidence="1">JES_112</strain>
    </source>
</reference>
<name>A0ACC3AKT4_9EURO</name>
<organism evidence="1 2">
    <name type="scientific">Neophaeococcomyces mojaviensis</name>
    <dbReference type="NCBI Taxonomy" id="3383035"/>
    <lineage>
        <taxon>Eukaryota</taxon>
        <taxon>Fungi</taxon>
        <taxon>Dikarya</taxon>
        <taxon>Ascomycota</taxon>
        <taxon>Pezizomycotina</taxon>
        <taxon>Eurotiomycetes</taxon>
        <taxon>Chaetothyriomycetidae</taxon>
        <taxon>Chaetothyriales</taxon>
        <taxon>Chaetothyriales incertae sedis</taxon>
        <taxon>Neophaeococcomyces</taxon>
    </lineage>
</organism>
<protein>
    <submittedName>
        <fullName evidence="1">Uncharacterized protein</fullName>
    </submittedName>
</protein>
<dbReference type="EMBL" id="JAPDRQ010000003">
    <property type="protein sequence ID" value="KAJ9664393.1"/>
    <property type="molecule type" value="Genomic_DNA"/>
</dbReference>
<evidence type="ECO:0000313" key="1">
    <source>
        <dbReference type="EMBL" id="KAJ9664393.1"/>
    </source>
</evidence>
<proteinExistence type="predicted"/>
<evidence type="ECO:0000313" key="2">
    <source>
        <dbReference type="Proteomes" id="UP001172386"/>
    </source>
</evidence>